<dbReference type="PANTHER" id="PTHR36440:SF1">
    <property type="entry name" value="PUTATIVE (AFU_ORTHOLOGUE AFUA_8G07350)-RELATED"/>
    <property type="match status" value="1"/>
</dbReference>
<reference evidence="2" key="1">
    <citation type="journal article" date="2020" name="Stud. Mycol.">
        <title>101 Dothideomycetes genomes: a test case for predicting lifestyles and emergence of pathogens.</title>
        <authorList>
            <person name="Haridas S."/>
            <person name="Albert R."/>
            <person name="Binder M."/>
            <person name="Bloem J."/>
            <person name="Labutti K."/>
            <person name="Salamov A."/>
            <person name="Andreopoulos B."/>
            <person name="Baker S."/>
            <person name="Barry K."/>
            <person name="Bills G."/>
            <person name="Bluhm B."/>
            <person name="Cannon C."/>
            <person name="Castanera R."/>
            <person name="Culley D."/>
            <person name="Daum C."/>
            <person name="Ezra D."/>
            <person name="Gonzalez J."/>
            <person name="Henrissat B."/>
            <person name="Kuo A."/>
            <person name="Liang C."/>
            <person name="Lipzen A."/>
            <person name="Lutzoni F."/>
            <person name="Magnuson J."/>
            <person name="Mondo S."/>
            <person name="Nolan M."/>
            <person name="Ohm R."/>
            <person name="Pangilinan J."/>
            <person name="Park H.-J."/>
            <person name="Ramirez L."/>
            <person name="Alfaro M."/>
            <person name="Sun H."/>
            <person name="Tritt A."/>
            <person name="Yoshinaga Y."/>
            <person name="Zwiers L.-H."/>
            <person name="Turgeon B."/>
            <person name="Goodwin S."/>
            <person name="Spatafora J."/>
            <person name="Crous P."/>
            <person name="Grigoriev I."/>
        </authorList>
    </citation>
    <scope>NUCLEOTIDE SEQUENCE</scope>
    <source>
        <strain evidence="2">Tuck. ex Michener</strain>
    </source>
</reference>
<dbReference type="EMBL" id="ML991794">
    <property type="protein sequence ID" value="KAF2234982.1"/>
    <property type="molecule type" value="Genomic_DNA"/>
</dbReference>
<organism evidence="2 3">
    <name type="scientific">Viridothelium virens</name>
    <name type="common">Speckled blister lichen</name>
    <name type="synonym">Trypethelium virens</name>
    <dbReference type="NCBI Taxonomy" id="1048519"/>
    <lineage>
        <taxon>Eukaryota</taxon>
        <taxon>Fungi</taxon>
        <taxon>Dikarya</taxon>
        <taxon>Ascomycota</taxon>
        <taxon>Pezizomycotina</taxon>
        <taxon>Dothideomycetes</taxon>
        <taxon>Dothideomycetes incertae sedis</taxon>
        <taxon>Trypetheliales</taxon>
        <taxon>Trypetheliaceae</taxon>
        <taxon>Viridothelium</taxon>
    </lineage>
</organism>
<dbReference type="Gene3D" id="2.60.120.10">
    <property type="entry name" value="Jelly Rolls"/>
    <property type="match status" value="2"/>
</dbReference>
<dbReference type="AlphaFoldDB" id="A0A6A6HAC5"/>
<dbReference type="CDD" id="cd02215">
    <property type="entry name" value="cupin_QDO_N_C"/>
    <property type="match status" value="1"/>
</dbReference>
<accession>A0A6A6HAC5</accession>
<dbReference type="SUPFAM" id="SSF51182">
    <property type="entry name" value="RmlC-like cupins"/>
    <property type="match status" value="1"/>
</dbReference>
<evidence type="ECO:0000259" key="1">
    <source>
        <dbReference type="Pfam" id="PF07883"/>
    </source>
</evidence>
<evidence type="ECO:0000313" key="3">
    <source>
        <dbReference type="Proteomes" id="UP000800092"/>
    </source>
</evidence>
<gene>
    <name evidence="2" type="ORF">EV356DRAFT_445691</name>
</gene>
<protein>
    <submittedName>
        <fullName evidence="2">Cupin domain protein</fullName>
    </submittedName>
</protein>
<feature type="domain" description="Cupin type-2" evidence="1">
    <location>
        <begin position="67"/>
        <end position="116"/>
    </location>
</feature>
<dbReference type="Pfam" id="PF07883">
    <property type="entry name" value="Cupin_2"/>
    <property type="match status" value="1"/>
</dbReference>
<evidence type="ECO:0000313" key="2">
    <source>
        <dbReference type="EMBL" id="KAF2234982.1"/>
    </source>
</evidence>
<dbReference type="Proteomes" id="UP000800092">
    <property type="component" value="Unassembled WGS sequence"/>
</dbReference>
<dbReference type="PANTHER" id="PTHR36440">
    <property type="entry name" value="PUTATIVE (AFU_ORTHOLOGUE AFUA_8G07350)-RELATED"/>
    <property type="match status" value="1"/>
</dbReference>
<sequence>MANGTASVPRLQQPPKDGGSYVIPQLEGEMITIPGSKGVFRVLASSLQTGGAMSVFTSGGVLADAPGFHHHNEAHDIFIVTKGYMKIWNGDRCKILGPGDFTSVPPGVIHNPHTLGPHSESFGVITPGDWLDFFRYIGESYDGIVVPESDSRNILEHLIPKVKAAAGKYDVVFHPEHKGCAVSEWTTEDEVIPDTTKSYYLRANTGPRWILGGVISRPFITTKQCDGKFAISSIESSSVHKASCPFQRKLTFPRTHHCFAVQEGVLDVVVGDASSCRVAEGEAIFVPAGIPFQLNFSSKFVRVWTFTTGDGIESLIHHAGIPFGSYVLPDKPKPWEERQLLEACQKFSVQVS</sequence>
<name>A0A6A6HAC5_VIRVR</name>
<keyword evidence="3" id="KW-1185">Reference proteome</keyword>
<dbReference type="InterPro" id="IPR011051">
    <property type="entry name" value="RmlC_Cupin_sf"/>
</dbReference>
<dbReference type="OrthoDB" id="2588190at2759"/>
<proteinExistence type="predicted"/>
<dbReference type="InterPro" id="IPR014710">
    <property type="entry name" value="RmlC-like_jellyroll"/>
</dbReference>
<dbReference type="InterPro" id="IPR013096">
    <property type="entry name" value="Cupin_2"/>
</dbReference>
<dbReference type="InterPro" id="IPR053146">
    <property type="entry name" value="QDO-like"/>
</dbReference>